<dbReference type="Gene3D" id="3.40.50.1820">
    <property type="entry name" value="alpha/beta hydrolase"/>
    <property type="match status" value="1"/>
</dbReference>
<dbReference type="Pfam" id="PF00756">
    <property type="entry name" value="Esterase"/>
    <property type="match status" value="1"/>
</dbReference>
<protein>
    <recommendedName>
        <fullName evidence="4">Esterase</fullName>
    </recommendedName>
</protein>
<keyword evidence="3" id="KW-1185">Reference proteome</keyword>
<proteinExistence type="predicted"/>
<organism evidence="2 3">
    <name type="scientific">Emticicia oligotrophica (strain DSM 17448 / CIP 109782 / MTCC 6937 / GPTSA100-15)</name>
    <dbReference type="NCBI Taxonomy" id="929562"/>
    <lineage>
        <taxon>Bacteria</taxon>
        <taxon>Pseudomonadati</taxon>
        <taxon>Bacteroidota</taxon>
        <taxon>Cytophagia</taxon>
        <taxon>Cytophagales</taxon>
        <taxon>Leadbetterellaceae</taxon>
        <taxon>Emticicia</taxon>
    </lineage>
</organism>
<dbReference type="EMBL" id="CP002961">
    <property type="protein sequence ID" value="AFK02077.1"/>
    <property type="molecule type" value="Genomic_DNA"/>
</dbReference>
<evidence type="ECO:0008006" key="4">
    <source>
        <dbReference type="Google" id="ProtNLM"/>
    </source>
</evidence>
<reference evidence="2 3" key="1">
    <citation type="submission" date="2011-07" db="EMBL/GenBank/DDBJ databases">
        <title>The complete genome of chromosome of Emticicia oligotrophica DSM 17448.</title>
        <authorList>
            <consortium name="US DOE Joint Genome Institute (JGI-PGF)"/>
            <person name="Lucas S."/>
            <person name="Han J."/>
            <person name="Lapidus A."/>
            <person name="Bruce D."/>
            <person name="Goodwin L."/>
            <person name="Pitluck S."/>
            <person name="Peters L."/>
            <person name="Kyrpides N."/>
            <person name="Mavromatis K."/>
            <person name="Ivanova N."/>
            <person name="Ovchinnikova G."/>
            <person name="Teshima H."/>
            <person name="Detter J.C."/>
            <person name="Tapia R."/>
            <person name="Han C."/>
            <person name="Land M."/>
            <person name="Hauser L."/>
            <person name="Markowitz V."/>
            <person name="Cheng J.-F."/>
            <person name="Hugenholtz P."/>
            <person name="Woyke T."/>
            <person name="Wu D."/>
            <person name="Tindall B."/>
            <person name="Pomrenke H."/>
            <person name="Brambilla E."/>
            <person name="Klenk H.-P."/>
            <person name="Eisen J.A."/>
        </authorList>
    </citation>
    <scope>NUCLEOTIDE SEQUENCE [LARGE SCALE GENOMIC DNA]</scope>
    <source>
        <strain evidence="2 3">DSM 17448</strain>
    </source>
</reference>
<name>A0ABM5MY85_EMTOG</name>
<dbReference type="PANTHER" id="PTHR48098">
    <property type="entry name" value="ENTEROCHELIN ESTERASE-RELATED"/>
    <property type="match status" value="1"/>
</dbReference>
<dbReference type="RefSeq" id="WP_015027777.1">
    <property type="nucleotide sequence ID" value="NC_018748.1"/>
</dbReference>
<keyword evidence="1" id="KW-0732">Signal</keyword>
<sequence length="568" mass="65978">MKKISFIALLFICSISFAQTSFSVKFPSSGTLDGRLLLMLSKNDQSEPRFQILDGHNTQLVFGLDLDNWPSNQNKVMNVKNTLGYPIEALSNIPAGDYYVQVLLHKYETFKRKDGHVVKLPMDRGEGQQWNLAPGNIYSKPIKVTINPKTVQNFEIKIDQTIPPIEEPKDTKYIKHIKIQSKLLTEFWGRPMYIGAHVLLPEGFDEHKDVKYPLAIFHGHFPNDFDGFRTTPPDANMPTDDYSPRFKIYGYNKIVQQEAYDFYKLWTGPNFPRVLAIEIQHPCQFYDDSYAVNSENIGPYGDAITYELIPYIEKKFRGIGEGWARFTYGGSTGGWEALAVQVKYPNEYGGCYAACPDPIDFRAFTTVNIYKDKNAYFYESDFRKTERPGYRDYLGQLTATVRQMNMRELALGTKTRSGQQWDIWEAVFSPVGKDGYPQPIWDKKTGVIDPKVAEYWKENYDLTYILKRDWAKYGEKWRGKIRIYCGDMDNFYLNNAVYLAEEELKNLNSPAYEGEVDYGDRAEHCWNGDHTQPNYISRLRYHRMFIPKWVEDMKKTAPKGIDLTSWRY</sequence>
<dbReference type="InterPro" id="IPR000801">
    <property type="entry name" value="Esterase-like"/>
</dbReference>
<dbReference type="PANTHER" id="PTHR48098:SF3">
    <property type="entry name" value="IRON(III) ENTEROBACTIN ESTERASE"/>
    <property type="match status" value="1"/>
</dbReference>
<dbReference type="Proteomes" id="UP000002875">
    <property type="component" value="Chromosome"/>
</dbReference>
<accession>A0ABM5MY85</accession>
<gene>
    <name evidence="2" type="ordered locus">Emtol_0926</name>
</gene>
<dbReference type="SUPFAM" id="SSF53474">
    <property type="entry name" value="alpha/beta-Hydrolases"/>
    <property type="match status" value="1"/>
</dbReference>
<feature type="signal peptide" evidence="1">
    <location>
        <begin position="1"/>
        <end position="18"/>
    </location>
</feature>
<feature type="chain" id="PRO_5047242792" description="Esterase" evidence="1">
    <location>
        <begin position="19"/>
        <end position="568"/>
    </location>
</feature>
<dbReference type="InterPro" id="IPR029058">
    <property type="entry name" value="AB_hydrolase_fold"/>
</dbReference>
<dbReference type="InterPro" id="IPR050583">
    <property type="entry name" value="Mycobacterial_A85_antigen"/>
</dbReference>
<evidence type="ECO:0000256" key="1">
    <source>
        <dbReference type="SAM" id="SignalP"/>
    </source>
</evidence>
<evidence type="ECO:0000313" key="2">
    <source>
        <dbReference type="EMBL" id="AFK02077.1"/>
    </source>
</evidence>
<evidence type="ECO:0000313" key="3">
    <source>
        <dbReference type="Proteomes" id="UP000002875"/>
    </source>
</evidence>